<dbReference type="AlphaFoldDB" id="A0A1H7LTX0"/>
<keyword evidence="1" id="KW-1133">Transmembrane helix</keyword>
<accession>A0A1H7LTX0</accession>
<reference evidence="2 3" key="1">
    <citation type="submission" date="2016-10" db="EMBL/GenBank/DDBJ databases">
        <authorList>
            <person name="de Groot N.N."/>
        </authorList>
    </citation>
    <scope>NUCLEOTIDE SEQUENCE [LARGE SCALE GENOMIC DNA]</scope>
    <source>
        <strain evidence="2 3">KH2T6</strain>
    </source>
</reference>
<evidence type="ECO:0000313" key="2">
    <source>
        <dbReference type="EMBL" id="SEL02380.1"/>
    </source>
</evidence>
<evidence type="ECO:0000313" key="3">
    <source>
        <dbReference type="Proteomes" id="UP000186015"/>
    </source>
</evidence>
<dbReference type="EMBL" id="FOAT01000010">
    <property type="protein sequence ID" value="SEL02380.1"/>
    <property type="molecule type" value="Genomic_DNA"/>
</dbReference>
<dbReference type="Proteomes" id="UP000186015">
    <property type="component" value="Unassembled WGS sequence"/>
</dbReference>
<protein>
    <submittedName>
        <fullName evidence="2">Uncharacterized protein</fullName>
    </submittedName>
</protein>
<dbReference type="RefSeq" id="WP_074833859.1">
    <property type="nucleotide sequence ID" value="NZ_FOAT01000010.1"/>
</dbReference>
<feature type="transmembrane region" description="Helical" evidence="1">
    <location>
        <begin position="6"/>
        <end position="25"/>
    </location>
</feature>
<proteinExistence type="predicted"/>
<evidence type="ECO:0000256" key="1">
    <source>
        <dbReference type="SAM" id="Phobius"/>
    </source>
</evidence>
<organism evidence="2 3">
    <name type="scientific">Ruminococcus albus</name>
    <dbReference type="NCBI Taxonomy" id="1264"/>
    <lineage>
        <taxon>Bacteria</taxon>
        <taxon>Bacillati</taxon>
        <taxon>Bacillota</taxon>
        <taxon>Clostridia</taxon>
        <taxon>Eubacteriales</taxon>
        <taxon>Oscillospiraceae</taxon>
        <taxon>Ruminococcus</taxon>
    </lineage>
</organism>
<sequence>MYEVMMYVGAAGVVFFFLLSVVLFIKNNIPSAIKYFINLRHKGVDIWSANKKLPEQPVYKPERTELLDDENDMIISEPTEYLDTSDAT</sequence>
<keyword evidence="1" id="KW-0472">Membrane</keyword>
<keyword evidence="1" id="KW-0812">Transmembrane</keyword>
<name>A0A1H7LTX0_RUMAL</name>
<dbReference type="OrthoDB" id="9935673at2"/>
<gene>
    <name evidence="2" type="ORF">SAMN05216469_1104</name>
</gene>